<protein>
    <submittedName>
        <fullName evidence="1">Uncharacterized protein</fullName>
    </submittedName>
</protein>
<sequence>MWYIYTYHIHQEELDHNNLLSRMQKLFVQNLSLHDTEIKVYFCEGGKTIFFCMCPNVNALIETLCFLLIGKVIIVSSK</sequence>
<dbReference type="AlphaFoldDB" id="A0A059BWY2"/>
<organism evidence="1">
    <name type="scientific">Eucalyptus grandis</name>
    <name type="common">Flooded gum</name>
    <dbReference type="NCBI Taxonomy" id="71139"/>
    <lineage>
        <taxon>Eukaryota</taxon>
        <taxon>Viridiplantae</taxon>
        <taxon>Streptophyta</taxon>
        <taxon>Embryophyta</taxon>
        <taxon>Tracheophyta</taxon>
        <taxon>Spermatophyta</taxon>
        <taxon>Magnoliopsida</taxon>
        <taxon>eudicotyledons</taxon>
        <taxon>Gunneridae</taxon>
        <taxon>Pentapetalae</taxon>
        <taxon>rosids</taxon>
        <taxon>malvids</taxon>
        <taxon>Myrtales</taxon>
        <taxon>Myrtaceae</taxon>
        <taxon>Myrtoideae</taxon>
        <taxon>Eucalypteae</taxon>
        <taxon>Eucalyptus</taxon>
    </lineage>
</organism>
<proteinExistence type="predicted"/>
<name>A0A059BWY2_EUCGR</name>
<dbReference type="Gramene" id="KCW70637">
    <property type="protein sequence ID" value="KCW70637"/>
    <property type="gene ID" value="EUGRSUZ_F03809"/>
</dbReference>
<accession>A0A059BWY2</accession>
<gene>
    <name evidence="1" type="ORF">EUGRSUZ_F03809</name>
</gene>
<dbReference type="EMBL" id="KK198758">
    <property type="protein sequence ID" value="KCW70638.1"/>
    <property type="molecule type" value="Genomic_DNA"/>
</dbReference>
<dbReference type="EMBL" id="KK198758">
    <property type="protein sequence ID" value="KCW70637.1"/>
    <property type="molecule type" value="Genomic_DNA"/>
</dbReference>
<reference evidence="1" key="1">
    <citation type="submission" date="2013-07" db="EMBL/GenBank/DDBJ databases">
        <title>The genome of Eucalyptus grandis.</title>
        <authorList>
            <person name="Schmutz J."/>
            <person name="Hayes R."/>
            <person name="Myburg A."/>
            <person name="Tuskan G."/>
            <person name="Grattapaglia D."/>
            <person name="Rokhsar D.S."/>
        </authorList>
    </citation>
    <scope>NUCLEOTIDE SEQUENCE</scope>
    <source>
        <tissue evidence="1">Leaf extractions</tissue>
    </source>
</reference>
<dbReference type="Gramene" id="KCW70638">
    <property type="protein sequence ID" value="KCW70638"/>
    <property type="gene ID" value="EUGRSUZ_F03809"/>
</dbReference>
<evidence type="ECO:0000313" key="1">
    <source>
        <dbReference type="EMBL" id="KCW70637.1"/>
    </source>
</evidence>